<dbReference type="Gene3D" id="3.30.460.10">
    <property type="entry name" value="Beta Polymerase, domain 2"/>
    <property type="match status" value="1"/>
</dbReference>
<evidence type="ECO:0000313" key="2">
    <source>
        <dbReference type="EMBL" id="OGY93203.1"/>
    </source>
</evidence>
<dbReference type="Pfam" id="PF18765">
    <property type="entry name" value="Polbeta"/>
    <property type="match status" value="1"/>
</dbReference>
<accession>A0A1G2BVN5</accession>
<dbReference type="PANTHER" id="PTHR43852:SF3">
    <property type="entry name" value="NUCLEOTIDYLTRANSFERASE"/>
    <property type="match status" value="1"/>
</dbReference>
<dbReference type="EMBL" id="MHKO01000001">
    <property type="protein sequence ID" value="OGY93203.1"/>
    <property type="molecule type" value="Genomic_DNA"/>
</dbReference>
<dbReference type="AlphaFoldDB" id="A0A1G2BVN5"/>
<dbReference type="Proteomes" id="UP000178109">
    <property type="component" value="Unassembled WGS sequence"/>
</dbReference>
<organism evidence="2 3">
    <name type="scientific">Candidatus Komeilibacteria bacterium RIFCSPLOWO2_02_FULL_48_11</name>
    <dbReference type="NCBI Taxonomy" id="1798553"/>
    <lineage>
        <taxon>Bacteria</taxon>
        <taxon>Candidatus Komeiliibacteriota</taxon>
    </lineage>
</organism>
<dbReference type="InterPro" id="IPR052930">
    <property type="entry name" value="TA_antitoxin_MntA"/>
</dbReference>
<sequence length="136" mass="15600">MEQSDITIIAKSVAKVLRNHEEVLFGYVFGSAATGKRRKGSDVDIAVYLAPERRSEFFDIRLKLLEQLTRTLSKEADVVVLNTASPFLRYVALREGVLAFERSPETRIDFELKALNEYFDYQPVLKQYRARLATPL</sequence>
<dbReference type="InterPro" id="IPR041633">
    <property type="entry name" value="Polbeta"/>
</dbReference>
<evidence type="ECO:0000259" key="1">
    <source>
        <dbReference type="Pfam" id="PF18765"/>
    </source>
</evidence>
<reference evidence="2 3" key="1">
    <citation type="journal article" date="2016" name="Nat. Commun.">
        <title>Thousands of microbial genomes shed light on interconnected biogeochemical processes in an aquifer system.</title>
        <authorList>
            <person name="Anantharaman K."/>
            <person name="Brown C.T."/>
            <person name="Hug L.A."/>
            <person name="Sharon I."/>
            <person name="Castelle C.J."/>
            <person name="Probst A.J."/>
            <person name="Thomas B.C."/>
            <person name="Singh A."/>
            <person name="Wilkins M.J."/>
            <person name="Karaoz U."/>
            <person name="Brodie E.L."/>
            <person name="Williams K.H."/>
            <person name="Hubbard S.S."/>
            <person name="Banfield J.F."/>
        </authorList>
    </citation>
    <scope>NUCLEOTIDE SEQUENCE [LARGE SCALE GENOMIC DNA]</scope>
</reference>
<evidence type="ECO:0000313" key="3">
    <source>
        <dbReference type="Proteomes" id="UP000178109"/>
    </source>
</evidence>
<feature type="domain" description="Polymerase beta nucleotidyltransferase" evidence="1">
    <location>
        <begin position="12"/>
        <end position="104"/>
    </location>
</feature>
<dbReference type="PANTHER" id="PTHR43852">
    <property type="entry name" value="NUCLEOTIDYLTRANSFERASE"/>
    <property type="match status" value="1"/>
</dbReference>
<proteinExistence type="predicted"/>
<dbReference type="CDD" id="cd05403">
    <property type="entry name" value="NT_KNTase_like"/>
    <property type="match status" value="1"/>
</dbReference>
<gene>
    <name evidence="2" type="ORF">A3H70_00295</name>
</gene>
<name>A0A1G2BVN5_9BACT</name>
<protein>
    <recommendedName>
        <fullName evidence="1">Polymerase beta nucleotidyltransferase domain-containing protein</fullName>
    </recommendedName>
</protein>
<dbReference type="InterPro" id="IPR043519">
    <property type="entry name" value="NT_sf"/>
</dbReference>
<dbReference type="SUPFAM" id="SSF81301">
    <property type="entry name" value="Nucleotidyltransferase"/>
    <property type="match status" value="1"/>
</dbReference>
<comment type="caution">
    <text evidence="2">The sequence shown here is derived from an EMBL/GenBank/DDBJ whole genome shotgun (WGS) entry which is preliminary data.</text>
</comment>
<dbReference type="STRING" id="1798553.A3H70_00295"/>
<dbReference type="NCBIfam" id="NF047752">
    <property type="entry name" value="MntA_antitoxin"/>
    <property type="match status" value="1"/>
</dbReference>